<protein>
    <submittedName>
        <fullName evidence="2">GLPGLI family protein</fullName>
    </submittedName>
</protein>
<evidence type="ECO:0000313" key="2">
    <source>
        <dbReference type="EMBL" id="GAA4758851.1"/>
    </source>
</evidence>
<dbReference type="RefSeq" id="WP_264544434.1">
    <property type="nucleotide sequence ID" value="NZ_BAABIP010000007.1"/>
</dbReference>
<proteinExistence type="predicted"/>
<keyword evidence="3" id="KW-1185">Reference proteome</keyword>
<name>A0ABP8ZKT3_9FLAO</name>
<dbReference type="EMBL" id="BAABIP010000007">
    <property type="protein sequence ID" value="GAA4758851.1"/>
    <property type="molecule type" value="Genomic_DNA"/>
</dbReference>
<comment type="caution">
    <text evidence="2">The sequence shown here is derived from an EMBL/GenBank/DDBJ whole genome shotgun (WGS) entry which is preliminary data.</text>
</comment>
<reference evidence="3" key="1">
    <citation type="journal article" date="2019" name="Int. J. Syst. Evol. Microbiol.">
        <title>The Global Catalogue of Microorganisms (GCM) 10K type strain sequencing project: providing services to taxonomists for standard genome sequencing and annotation.</title>
        <authorList>
            <consortium name="The Broad Institute Genomics Platform"/>
            <consortium name="The Broad Institute Genome Sequencing Center for Infectious Disease"/>
            <person name="Wu L."/>
            <person name="Ma J."/>
        </authorList>
    </citation>
    <scope>NUCLEOTIDE SEQUENCE [LARGE SCALE GENOMIC DNA]</scope>
    <source>
        <strain evidence="3">JCM 18198</strain>
    </source>
</reference>
<feature type="signal peptide" evidence="1">
    <location>
        <begin position="1"/>
        <end position="19"/>
    </location>
</feature>
<dbReference type="NCBIfam" id="TIGR01200">
    <property type="entry name" value="GLPGLI"/>
    <property type="match status" value="1"/>
</dbReference>
<dbReference type="InterPro" id="IPR005901">
    <property type="entry name" value="GLPGLI"/>
</dbReference>
<sequence>MKKIFIATMLLLTLISAFSQNGSGQATYQVMTSYKDSFAHFQNDPKMDPKMKAFIEERFKKEATKTFTLSFDRNASLYKEEEKVDLNNTNENGGSWSPYGITISLHKSVKDKIINTQKDLMTKIFVVKDTLQKYNWKLLAETKQIGEYTCHKATAIIPVSKEEKEEYEQEKADAQKRNTSFLTIKEPQPKEITAWYSSEIPVNNGPEEFWGLPGLILELNTSEKNFLCSKVIMNPKDKNKIEVPKGQQISKTDYDLIVQKKLREIESTNFTK</sequence>
<evidence type="ECO:0000256" key="1">
    <source>
        <dbReference type="SAM" id="SignalP"/>
    </source>
</evidence>
<gene>
    <name evidence="2" type="ORF">GCM10023230_03720</name>
</gene>
<keyword evidence="1" id="KW-0732">Signal</keyword>
<dbReference type="Proteomes" id="UP001500141">
    <property type="component" value="Unassembled WGS sequence"/>
</dbReference>
<organism evidence="2 3">
    <name type="scientific">Flavobacterium hankyongi</name>
    <dbReference type="NCBI Taxonomy" id="1176532"/>
    <lineage>
        <taxon>Bacteria</taxon>
        <taxon>Pseudomonadati</taxon>
        <taxon>Bacteroidota</taxon>
        <taxon>Flavobacteriia</taxon>
        <taxon>Flavobacteriales</taxon>
        <taxon>Flavobacteriaceae</taxon>
        <taxon>Flavobacterium</taxon>
    </lineage>
</organism>
<feature type="chain" id="PRO_5046493880" evidence="1">
    <location>
        <begin position="20"/>
        <end position="272"/>
    </location>
</feature>
<accession>A0ABP8ZKT3</accession>
<evidence type="ECO:0000313" key="3">
    <source>
        <dbReference type="Proteomes" id="UP001500141"/>
    </source>
</evidence>
<dbReference type="Pfam" id="PF09697">
    <property type="entry name" value="Porph_ging"/>
    <property type="match status" value="1"/>
</dbReference>